<dbReference type="InterPro" id="IPR029058">
    <property type="entry name" value="AB_hydrolase_fold"/>
</dbReference>
<dbReference type="InterPro" id="IPR002925">
    <property type="entry name" value="Dienelactn_hydro"/>
</dbReference>
<evidence type="ECO:0000313" key="4">
    <source>
        <dbReference type="EMBL" id="TDE94759.1"/>
    </source>
</evidence>
<sequence length="704" mass="74507">MPSLGFRANLDGYVDVSQDLLRHVAARTEAELARGRADLLAADTPELVRAHQAATRAAVAAGIGGEVTTSGEDTCPPVTWGERLETAHHTVDTLILESLPGVPVTANLYRPGTTGAARDAAAGPAILFVCGHAPLAKADPEYQAVCGRLADAGFVVLAIDPWGQGERLGYLDADGEPLVAGGTTEHTYAGIQSWWLGDSPARYFVHDARRAIDLLTHLPEVDPARIGITGNSGGGMLCTLMIALEPRLAAAAVGTYLTSRGSYLWSGQRQDAEQILLGGTRNGVDHADLLAVMAPRPVAVLAAEFDFFPIEGTLDSVAAAQRAYDVLGAPDALRLARAHSTHRYAPELARAAVEFFGWALAPTTTEPAGGVLEAAAGPPAVAAVAPPAKTALTTPGAATSATATDLGAASVPVAEPELFEPVRLTCTPSGQVALDNPETRFLYDLNLTSYEALPEPTPDAAVAWLRDRVHDGRRPAGAPHARWLPGPSGTTHGLWRAETDLWGAGVLLSADQSPTGGPRAVHILLLEEGTAGLTDDHPLTRRDDPRDLVLALDVRGHGALTPYDKDGLAPTDQASSTYKLLCDLLWLGDSLTAGRVHDVTRAVDLLLTDTHLARTYPGLDVNSPVHLHGEGGGAFLAVLAAAVDERVRFVQVREEFVDPDRMLRSRVYDEGRGGWQWVLPAMAHRAPLRLLRDTLGERLRASGR</sequence>
<protein>
    <recommendedName>
        <fullName evidence="3">Dienelactone hydrolase domain-containing protein</fullName>
    </recommendedName>
</protein>
<comment type="similarity">
    <text evidence="1">Belongs to the AB hydrolase superfamily.</text>
</comment>
<proteinExistence type="inferred from homology"/>
<dbReference type="PANTHER" id="PTHR22946">
    <property type="entry name" value="DIENELACTONE HYDROLASE DOMAIN-CONTAINING PROTEIN-RELATED"/>
    <property type="match status" value="1"/>
</dbReference>
<keyword evidence="2" id="KW-0378">Hydrolase</keyword>
<feature type="domain" description="Dienelactone hydrolase" evidence="3">
    <location>
        <begin position="143"/>
        <end position="253"/>
    </location>
</feature>
<dbReference type="Pfam" id="PF01738">
    <property type="entry name" value="DLH"/>
    <property type="match status" value="1"/>
</dbReference>
<evidence type="ECO:0000256" key="1">
    <source>
        <dbReference type="ARBA" id="ARBA00008645"/>
    </source>
</evidence>
<dbReference type="EMBL" id="SMNA01000004">
    <property type="protein sequence ID" value="TDE94759.1"/>
    <property type="molecule type" value="Genomic_DNA"/>
</dbReference>
<dbReference type="Gene3D" id="3.40.50.1820">
    <property type="entry name" value="alpha/beta hydrolase"/>
    <property type="match status" value="2"/>
</dbReference>
<dbReference type="InterPro" id="IPR002471">
    <property type="entry name" value="Pept_S9_AS"/>
</dbReference>
<dbReference type="PANTHER" id="PTHR22946:SF8">
    <property type="entry name" value="ACETYL XYLAN ESTERASE DOMAIN-CONTAINING PROTEIN"/>
    <property type="match status" value="1"/>
</dbReference>
<comment type="caution">
    <text evidence="4">The sequence shown here is derived from an EMBL/GenBank/DDBJ whole genome shotgun (WGS) entry which is preliminary data.</text>
</comment>
<dbReference type="InterPro" id="IPR050261">
    <property type="entry name" value="FrsA_esterase"/>
</dbReference>
<evidence type="ECO:0000256" key="2">
    <source>
        <dbReference type="ARBA" id="ARBA00022801"/>
    </source>
</evidence>
<accession>A0ABY2E400</accession>
<name>A0ABY2E400_9MICO</name>
<dbReference type="Proteomes" id="UP000504882">
    <property type="component" value="Unassembled WGS sequence"/>
</dbReference>
<evidence type="ECO:0000313" key="5">
    <source>
        <dbReference type="Proteomes" id="UP000504882"/>
    </source>
</evidence>
<keyword evidence="5" id="KW-1185">Reference proteome</keyword>
<gene>
    <name evidence="4" type="ORF">EXU48_08140</name>
</gene>
<reference evidence="4 5" key="1">
    <citation type="submission" date="2019-03" db="EMBL/GenBank/DDBJ databases">
        <title>Genomic features of bacteria from cold environments.</title>
        <authorList>
            <person name="Shen L."/>
        </authorList>
    </citation>
    <scope>NUCLEOTIDE SEQUENCE [LARGE SCALE GENOMIC DNA]</scope>
    <source>
        <strain evidence="5">T3246-1</strain>
    </source>
</reference>
<organism evidence="4 5">
    <name type="scientific">Occultella glacieicola</name>
    <dbReference type="NCBI Taxonomy" id="2518684"/>
    <lineage>
        <taxon>Bacteria</taxon>
        <taxon>Bacillati</taxon>
        <taxon>Actinomycetota</taxon>
        <taxon>Actinomycetes</taxon>
        <taxon>Micrococcales</taxon>
        <taxon>Ruaniaceae</taxon>
        <taxon>Occultella</taxon>
    </lineage>
</organism>
<evidence type="ECO:0000259" key="3">
    <source>
        <dbReference type="Pfam" id="PF01738"/>
    </source>
</evidence>
<dbReference type="RefSeq" id="WP_133107169.1">
    <property type="nucleotide sequence ID" value="NZ_SMNA01000004.1"/>
</dbReference>
<dbReference type="SUPFAM" id="SSF53474">
    <property type="entry name" value="alpha/beta-Hydrolases"/>
    <property type="match status" value="2"/>
</dbReference>
<dbReference type="PROSITE" id="PS00708">
    <property type="entry name" value="PRO_ENDOPEP_SER"/>
    <property type="match status" value="1"/>
</dbReference>